<evidence type="ECO:0000313" key="2">
    <source>
        <dbReference type="Proteomes" id="UP000765802"/>
    </source>
</evidence>
<accession>A0ABR7M8N6</accession>
<evidence type="ECO:0008006" key="3">
    <source>
        <dbReference type="Google" id="ProtNLM"/>
    </source>
</evidence>
<sequence>MLSRKFPRKTGSLEGLLILLIVLLFPFVSIAQKELPLLTEKPGTFEFLSRTDYTRPECGFSKTEIADQLKEFSALVNAVRRNPVLAENKGFDARARIYNINCTDLGAYGIQARISFEFISWYQLKDGKPASITVEPPEWTVIVNRQRPASWPLAAPEFSGDKNYFILPPKMETIRRGIDLYDGEVYVLYNPDRPPYWLPVTVNEAYARLRSYWGSQPDKFTVDFMMKAIETEYAAIPEADRNKPAYYGGTEGTIGVTANSSYSPIYRVNPAYWNKALPRSAIQFMYFRIISNRKFLKDRTAESLQNNSISYNLYRFEESLDINTVLSLLPLIR</sequence>
<dbReference type="Proteomes" id="UP000765802">
    <property type="component" value="Unassembled WGS sequence"/>
</dbReference>
<organism evidence="1 2">
    <name type="scientific">Flavihumibacter stibioxidans</name>
    <dbReference type="NCBI Taxonomy" id="1834163"/>
    <lineage>
        <taxon>Bacteria</taxon>
        <taxon>Pseudomonadati</taxon>
        <taxon>Bacteroidota</taxon>
        <taxon>Chitinophagia</taxon>
        <taxon>Chitinophagales</taxon>
        <taxon>Chitinophagaceae</taxon>
        <taxon>Flavihumibacter</taxon>
    </lineage>
</organism>
<evidence type="ECO:0000313" key="1">
    <source>
        <dbReference type="EMBL" id="MBC6491332.1"/>
    </source>
</evidence>
<protein>
    <recommendedName>
        <fullName evidence="3">DUF3857 domain-containing protein</fullName>
    </recommendedName>
</protein>
<comment type="caution">
    <text evidence="1">The sequence shown here is derived from an EMBL/GenBank/DDBJ whole genome shotgun (WGS) entry which is preliminary data.</text>
</comment>
<dbReference type="RefSeq" id="WP_187256634.1">
    <property type="nucleotide sequence ID" value="NZ_JBHULF010000014.1"/>
</dbReference>
<proteinExistence type="predicted"/>
<gene>
    <name evidence="1" type="ORF">BC349_09835</name>
</gene>
<dbReference type="EMBL" id="MBUA01000012">
    <property type="protein sequence ID" value="MBC6491332.1"/>
    <property type="molecule type" value="Genomic_DNA"/>
</dbReference>
<reference evidence="1 2" key="1">
    <citation type="submission" date="2016-07" db="EMBL/GenBank/DDBJ databases">
        <title>Genome analysis of Flavihumibacter stibioxidans YS-17.</title>
        <authorList>
            <person name="Shi K."/>
            <person name="Han Y."/>
            <person name="Wang G."/>
        </authorList>
    </citation>
    <scope>NUCLEOTIDE SEQUENCE [LARGE SCALE GENOMIC DNA]</scope>
    <source>
        <strain evidence="1 2">YS-17</strain>
    </source>
</reference>
<keyword evidence="2" id="KW-1185">Reference proteome</keyword>
<name>A0ABR7M8N6_9BACT</name>